<feature type="transmembrane region" description="Helical" evidence="9">
    <location>
        <begin position="14"/>
        <end position="33"/>
    </location>
</feature>
<feature type="compositionally biased region" description="Basic residues" evidence="8">
    <location>
        <begin position="452"/>
        <end position="463"/>
    </location>
</feature>
<dbReference type="RefSeq" id="XP_025361511.1">
    <property type="nucleotide sequence ID" value="XM_025504765.1"/>
</dbReference>
<dbReference type="PANTHER" id="PTHR12174">
    <property type="entry name" value="SIGNAL PEPTIDE PEPTIDASE"/>
    <property type="match status" value="1"/>
</dbReference>
<gene>
    <name evidence="10" type="ORF">BDZ90DRAFT_227605</name>
</gene>
<dbReference type="Proteomes" id="UP000245884">
    <property type="component" value="Unassembled WGS sequence"/>
</dbReference>
<evidence type="ECO:0000256" key="1">
    <source>
        <dbReference type="ARBA" id="ARBA00004477"/>
    </source>
</evidence>
<sequence>MPPGASSSPLGKDAPLFIAYISLITLALLPIYFGSFQSLRTPASVLKAKRDQKKAKKDKKTADEDDESDGEDEEDEPLATETLTSQDAWLFPLIGSLVLFSMYLVFKFLDRKWVDRVLGAYFAVVGAAAVLKVVVSLYAWSIGPAKWKEARKYKVVVTHRLTEKERKEEEKARREEREKKAKKGESVADVEDPADVPRKRTILLTRLAEAHAGLALFSLLPIIAFYTTRHWLASNSIALCLALNAVSLMGLDSFLTGSIMLGGLFVYDVFWVFGTEVMVSVARNFDAGPIKIIFPKNLPQVAAYYLGAEGKGKTMQAILEVVRGAPKWQMTMLGLGDIVIPGIFIALALRFDQHLHSSSLSPSKLANFRRTDVNFPKPYFTATLTAYVAGLATTMGVMHVFQAAQPALLYLSPACVAAVALQSLKRGEWKEVWRWTDGGEEAEGKEESKKGGDKKKGKKTKAA</sequence>
<dbReference type="PANTHER" id="PTHR12174:SF23">
    <property type="entry name" value="MINOR HISTOCOMPATIBILITY ANTIGEN H13"/>
    <property type="match status" value="1"/>
</dbReference>
<feature type="transmembrane region" description="Helical" evidence="9">
    <location>
        <begin position="328"/>
        <end position="349"/>
    </location>
</feature>
<evidence type="ECO:0000256" key="8">
    <source>
        <dbReference type="SAM" id="MobiDB-lite"/>
    </source>
</evidence>
<evidence type="ECO:0000256" key="4">
    <source>
        <dbReference type="ARBA" id="ARBA00022801"/>
    </source>
</evidence>
<accession>A0A316UNP9</accession>
<organism evidence="10 11">
    <name type="scientific">Jaminaea rosea</name>
    <dbReference type="NCBI Taxonomy" id="1569628"/>
    <lineage>
        <taxon>Eukaryota</taxon>
        <taxon>Fungi</taxon>
        <taxon>Dikarya</taxon>
        <taxon>Basidiomycota</taxon>
        <taxon>Ustilaginomycotina</taxon>
        <taxon>Exobasidiomycetes</taxon>
        <taxon>Microstromatales</taxon>
        <taxon>Microstromatales incertae sedis</taxon>
        <taxon>Jaminaea</taxon>
    </lineage>
</organism>
<feature type="transmembrane region" description="Helical" evidence="9">
    <location>
        <begin position="118"/>
        <end position="142"/>
    </location>
</feature>
<comment type="similarity">
    <text evidence="2">Belongs to the peptidase A22B family.</text>
</comment>
<evidence type="ECO:0000313" key="11">
    <source>
        <dbReference type="Proteomes" id="UP000245884"/>
    </source>
</evidence>
<dbReference type="InterPro" id="IPR007369">
    <property type="entry name" value="Peptidase_A22B_SPP"/>
</dbReference>
<evidence type="ECO:0000313" key="10">
    <source>
        <dbReference type="EMBL" id="PWN26899.1"/>
    </source>
</evidence>
<evidence type="ECO:0000256" key="7">
    <source>
        <dbReference type="ARBA" id="ARBA00023136"/>
    </source>
</evidence>
<dbReference type="GO" id="GO:0033619">
    <property type="term" value="P:membrane protein proteolysis"/>
    <property type="evidence" value="ECO:0007669"/>
    <property type="project" value="TreeGrafter"/>
</dbReference>
<dbReference type="GO" id="GO:0006465">
    <property type="term" value="P:signal peptide processing"/>
    <property type="evidence" value="ECO:0007669"/>
    <property type="project" value="TreeGrafter"/>
</dbReference>
<feature type="region of interest" description="Disordered" evidence="8">
    <location>
        <begin position="435"/>
        <end position="463"/>
    </location>
</feature>
<evidence type="ECO:0000256" key="2">
    <source>
        <dbReference type="ARBA" id="ARBA00006859"/>
    </source>
</evidence>
<feature type="region of interest" description="Disordered" evidence="8">
    <location>
        <begin position="54"/>
        <end position="79"/>
    </location>
</feature>
<dbReference type="Pfam" id="PF04258">
    <property type="entry name" value="Peptidase_A22B"/>
    <property type="match status" value="1"/>
</dbReference>
<dbReference type="STRING" id="1569628.A0A316UNP9"/>
<reference evidence="10 11" key="1">
    <citation type="journal article" date="2018" name="Mol. Biol. Evol.">
        <title>Broad Genomic Sampling Reveals a Smut Pathogenic Ancestry of the Fungal Clade Ustilaginomycotina.</title>
        <authorList>
            <person name="Kijpornyongpan T."/>
            <person name="Mondo S.J."/>
            <person name="Barry K."/>
            <person name="Sandor L."/>
            <person name="Lee J."/>
            <person name="Lipzen A."/>
            <person name="Pangilinan J."/>
            <person name="LaButti K."/>
            <person name="Hainaut M."/>
            <person name="Henrissat B."/>
            <person name="Grigoriev I.V."/>
            <person name="Spatafora J.W."/>
            <person name="Aime M.C."/>
        </authorList>
    </citation>
    <scope>NUCLEOTIDE SEQUENCE [LARGE SCALE GENOMIC DNA]</scope>
    <source>
        <strain evidence="10 11">MCA 5214</strain>
    </source>
</reference>
<dbReference type="OrthoDB" id="29661at2759"/>
<dbReference type="SMART" id="SM00730">
    <property type="entry name" value="PSN"/>
    <property type="match status" value="1"/>
</dbReference>
<evidence type="ECO:0000256" key="5">
    <source>
        <dbReference type="ARBA" id="ARBA00022824"/>
    </source>
</evidence>
<dbReference type="InterPro" id="IPR006639">
    <property type="entry name" value="Preselin/SPP"/>
</dbReference>
<dbReference type="GO" id="GO:0098554">
    <property type="term" value="C:cytoplasmic side of endoplasmic reticulum membrane"/>
    <property type="evidence" value="ECO:0007669"/>
    <property type="project" value="TreeGrafter"/>
</dbReference>
<feature type="transmembrane region" description="Helical" evidence="9">
    <location>
        <begin position="207"/>
        <end position="226"/>
    </location>
</feature>
<feature type="transmembrane region" description="Helical" evidence="9">
    <location>
        <begin position="379"/>
        <end position="401"/>
    </location>
</feature>
<keyword evidence="6 9" id="KW-1133">Transmembrane helix</keyword>
<dbReference type="AlphaFoldDB" id="A0A316UNP9"/>
<feature type="compositionally biased region" description="Basic and acidic residues" evidence="8">
    <location>
        <begin position="165"/>
        <end position="186"/>
    </location>
</feature>
<evidence type="ECO:0000256" key="9">
    <source>
        <dbReference type="SAM" id="Phobius"/>
    </source>
</evidence>
<evidence type="ECO:0000256" key="6">
    <source>
        <dbReference type="ARBA" id="ARBA00022989"/>
    </source>
</evidence>
<feature type="transmembrane region" description="Helical" evidence="9">
    <location>
        <begin position="88"/>
        <end position="106"/>
    </location>
</feature>
<keyword evidence="3 9" id="KW-0812">Transmembrane</keyword>
<feature type="transmembrane region" description="Helical" evidence="9">
    <location>
        <begin position="258"/>
        <end position="274"/>
    </location>
</feature>
<comment type="subcellular location">
    <subcellularLocation>
        <location evidence="1">Endoplasmic reticulum membrane</location>
        <topology evidence="1">Multi-pass membrane protein</topology>
    </subcellularLocation>
</comment>
<dbReference type="GO" id="GO:0098553">
    <property type="term" value="C:lumenal side of endoplasmic reticulum membrane"/>
    <property type="evidence" value="ECO:0007669"/>
    <property type="project" value="TreeGrafter"/>
</dbReference>
<keyword evidence="11" id="KW-1185">Reference proteome</keyword>
<proteinExistence type="inferred from homology"/>
<evidence type="ECO:0008006" key="12">
    <source>
        <dbReference type="Google" id="ProtNLM"/>
    </source>
</evidence>
<dbReference type="EMBL" id="KZ819670">
    <property type="protein sequence ID" value="PWN26899.1"/>
    <property type="molecule type" value="Genomic_DNA"/>
</dbReference>
<protein>
    <recommendedName>
        <fullName evidence="12">Peptidase A22B, signal peptide peptidase</fullName>
    </recommendedName>
</protein>
<keyword evidence="5" id="KW-0256">Endoplasmic reticulum</keyword>
<keyword evidence="4" id="KW-0378">Hydrolase</keyword>
<keyword evidence="7 9" id="KW-0472">Membrane</keyword>
<evidence type="ECO:0000256" key="3">
    <source>
        <dbReference type="ARBA" id="ARBA00022692"/>
    </source>
</evidence>
<dbReference type="GeneID" id="37026588"/>
<feature type="compositionally biased region" description="Acidic residues" evidence="8">
    <location>
        <begin position="63"/>
        <end position="78"/>
    </location>
</feature>
<feature type="region of interest" description="Disordered" evidence="8">
    <location>
        <begin position="165"/>
        <end position="191"/>
    </location>
</feature>
<name>A0A316UNP9_9BASI</name>
<dbReference type="GO" id="GO:0042500">
    <property type="term" value="F:aspartic endopeptidase activity, intramembrane cleaving"/>
    <property type="evidence" value="ECO:0007669"/>
    <property type="project" value="InterPro"/>
</dbReference>